<name>A0ABD1UZU2_9LAMI</name>
<keyword evidence="3" id="KW-1185">Reference proteome</keyword>
<reference evidence="3" key="1">
    <citation type="submission" date="2024-07" db="EMBL/GenBank/DDBJ databases">
        <title>Two chromosome-level genome assemblies of Korean endemic species Abeliophyllum distichum and Forsythia ovata (Oleaceae).</title>
        <authorList>
            <person name="Jang H."/>
        </authorList>
    </citation>
    <scope>NUCLEOTIDE SEQUENCE [LARGE SCALE GENOMIC DNA]</scope>
</reference>
<accession>A0ABD1UZU2</accession>
<evidence type="ECO:0000256" key="1">
    <source>
        <dbReference type="SAM" id="MobiDB-lite"/>
    </source>
</evidence>
<comment type="caution">
    <text evidence="2">The sequence shown here is derived from an EMBL/GenBank/DDBJ whole genome shotgun (WGS) entry which is preliminary data.</text>
</comment>
<dbReference type="Proteomes" id="UP001604277">
    <property type="component" value="Unassembled WGS sequence"/>
</dbReference>
<sequence length="141" mass="16076">MGTTPCPKTSLSPAMMDAVDKKCRRWLRNFADGEEIADKKKMVKSEMGMTPCPKTSLSPATMDAVDKKCRWWLRNFAGEEEMGEKNGQSKKTSQHKPGNQPLIQFEYLYRIDLNRKLKSNGSKHGKSTYRGREVILTNNCE</sequence>
<evidence type="ECO:0000313" key="3">
    <source>
        <dbReference type="Proteomes" id="UP001604277"/>
    </source>
</evidence>
<dbReference type="EMBL" id="JBFOLJ010000006">
    <property type="protein sequence ID" value="KAL2530578.1"/>
    <property type="molecule type" value="Genomic_DNA"/>
</dbReference>
<gene>
    <name evidence="2" type="ORF">Fot_23179</name>
</gene>
<organism evidence="2 3">
    <name type="scientific">Forsythia ovata</name>
    <dbReference type="NCBI Taxonomy" id="205694"/>
    <lineage>
        <taxon>Eukaryota</taxon>
        <taxon>Viridiplantae</taxon>
        <taxon>Streptophyta</taxon>
        <taxon>Embryophyta</taxon>
        <taxon>Tracheophyta</taxon>
        <taxon>Spermatophyta</taxon>
        <taxon>Magnoliopsida</taxon>
        <taxon>eudicotyledons</taxon>
        <taxon>Gunneridae</taxon>
        <taxon>Pentapetalae</taxon>
        <taxon>asterids</taxon>
        <taxon>lamiids</taxon>
        <taxon>Lamiales</taxon>
        <taxon>Oleaceae</taxon>
        <taxon>Forsythieae</taxon>
        <taxon>Forsythia</taxon>
    </lineage>
</organism>
<protein>
    <submittedName>
        <fullName evidence="2">Uncharacterized protein</fullName>
    </submittedName>
</protein>
<feature type="region of interest" description="Disordered" evidence="1">
    <location>
        <begin position="80"/>
        <end position="100"/>
    </location>
</feature>
<proteinExistence type="predicted"/>
<evidence type="ECO:0000313" key="2">
    <source>
        <dbReference type="EMBL" id="KAL2530578.1"/>
    </source>
</evidence>
<dbReference type="AlphaFoldDB" id="A0ABD1UZU2"/>